<proteinExistence type="predicted"/>
<dbReference type="InterPro" id="IPR050625">
    <property type="entry name" value="ParA/MinD_ATPase"/>
</dbReference>
<evidence type="ECO:0000313" key="2">
    <source>
        <dbReference type="EMBL" id="GGT63921.1"/>
    </source>
</evidence>
<keyword evidence="3" id="KW-1185">Reference proteome</keyword>
<protein>
    <recommendedName>
        <fullName evidence="4">MinD-like ATPase involved in chromosome partitioning or flagellar assembly</fullName>
    </recommendedName>
</protein>
<name>A0ABQ2U1U6_9ACTN</name>
<dbReference type="Gene3D" id="3.40.50.300">
    <property type="entry name" value="P-loop containing nucleotide triphosphate hydrolases"/>
    <property type="match status" value="1"/>
</dbReference>
<dbReference type="Proteomes" id="UP000629911">
    <property type="component" value="Unassembled WGS sequence"/>
</dbReference>
<sequence length="429" mass="44603">MTQGQGEQRPPAHGGGADWQRDVLRELGDGASGSGRPAAEPRRGEPTLRLVHPASPRPGTTAEADAGEGASAPHDASPPAAAPHDAPAGHAPQAPAPRAGTAATPDPGRPAPPAAREPRLPAAPSPESSPTLDPRLLLALGSPLHGDSVSRRTGRALRKLTSSVSQDVAEQTRIARELQQPVTTGRVVAVTSIRGGVGKSTVSALLGRTLNHYRHDPVLTLEADTALGTLPVRMGAEAVRWTVADLAPVLQPSMKLTDVTGYLVPVSDGGWLLPASRGQVGPPLDMTAYRKVTLALRRYFAVTVADCETLPGEVARTAMDTAHARVVVAPTTAEGVGATRQVLDWLARLPHSALATTVVALVSNTPDTLLDEKTATGHLKEAGVTVVTVPYDRHLAGGGPIRTDLLAHATRQAVLRLAAEVMGRAVRVR</sequence>
<dbReference type="SUPFAM" id="SSF52540">
    <property type="entry name" value="P-loop containing nucleoside triphosphate hydrolases"/>
    <property type="match status" value="1"/>
</dbReference>
<dbReference type="PANTHER" id="PTHR43384">
    <property type="entry name" value="SEPTUM SITE-DETERMINING PROTEIN MIND HOMOLOG, CHLOROPLASTIC-RELATED"/>
    <property type="match status" value="1"/>
</dbReference>
<feature type="compositionally biased region" description="Basic and acidic residues" evidence="1">
    <location>
        <begin position="19"/>
        <end position="28"/>
    </location>
</feature>
<dbReference type="InterPro" id="IPR027417">
    <property type="entry name" value="P-loop_NTPase"/>
</dbReference>
<gene>
    <name evidence="2" type="ORF">GCM10010287_43010</name>
</gene>
<dbReference type="RefSeq" id="WP_189365656.1">
    <property type="nucleotide sequence ID" value="NZ_BMTZ01000014.1"/>
</dbReference>
<dbReference type="EMBL" id="BMTZ01000014">
    <property type="protein sequence ID" value="GGT63921.1"/>
    <property type="molecule type" value="Genomic_DNA"/>
</dbReference>
<feature type="compositionally biased region" description="Low complexity" evidence="1">
    <location>
        <begin position="59"/>
        <end position="106"/>
    </location>
</feature>
<evidence type="ECO:0008006" key="4">
    <source>
        <dbReference type="Google" id="ProtNLM"/>
    </source>
</evidence>
<reference evidence="3" key="1">
    <citation type="journal article" date="2019" name="Int. J. Syst. Evol. Microbiol.">
        <title>The Global Catalogue of Microorganisms (GCM) 10K type strain sequencing project: providing services to taxonomists for standard genome sequencing and annotation.</title>
        <authorList>
            <consortium name="The Broad Institute Genomics Platform"/>
            <consortium name="The Broad Institute Genome Sequencing Center for Infectious Disease"/>
            <person name="Wu L."/>
            <person name="Ma J."/>
        </authorList>
    </citation>
    <scope>NUCLEOTIDE SEQUENCE [LARGE SCALE GENOMIC DNA]</scope>
    <source>
        <strain evidence="3">JCM 4422</strain>
    </source>
</reference>
<evidence type="ECO:0000313" key="3">
    <source>
        <dbReference type="Proteomes" id="UP000629911"/>
    </source>
</evidence>
<dbReference type="PANTHER" id="PTHR43384:SF14">
    <property type="entry name" value="ESX-1 SECRETION-ASSOCIATED PROTEIN ESPI"/>
    <property type="match status" value="1"/>
</dbReference>
<accession>A0ABQ2U1U6</accession>
<feature type="compositionally biased region" description="Low complexity" evidence="1">
    <location>
        <begin position="120"/>
        <end position="132"/>
    </location>
</feature>
<feature type="region of interest" description="Disordered" evidence="1">
    <location>
        <begin position="1"/>
        <end position="134"/>
    </location>
</feature>
<comment type="caution">
    <text evidence="2">The sequence shown here is derived from an EMBL/GenBank/DDBJ whole genome shotgun (WGS) entry which is preliminary data.</text>
</comment>
<evidence type="ECO:0000256" key="1">
    <source>
        <dbReference type="SAM" id="MobiDB-lite"/>
    </source>
</evidence>
<organism evidence="2 3">
    <name type="scientific">Streptomyces variabilis</name>
    <dbReference type="NCBI Taxonomy" id="67372"/>
    <lineage>
        <taxon>Bacteria</taxon>
        <taxon>Bacillati</taxon>
        <taxon>Actinomycetota</taxon>
        <taxon>Actinomycetes</taxon>
        <taxon>Kitasatosporales</taxon>
        <taxon>Streptomycetaceae</taxon>
        <taxon>Streptomyces</taxon>
        <taxon>Streptomyces griseoincarnatus group</taxon>
    </lineage>
</organism>